<feature type="region of interest" description="Disordered" evidence="8">
    <location>
        <begin position="258"/>
        <end position="312"/>
    </location>
</feature>
<keyword evidence="5" id="KW-0811">Translocation</keyword>
<feature type="compositionally biased region" description="Basic and acidic residues" evidence="8">
    <location>
        <begin position="171"/>
        <end position="181"/>
    </location>
</feature>
<keyword evidence="7" id="KW-0539">Nucleus</keyword>
<dbReference type="GO" id="GO:0015031">
    <property type="term" value="P:protein transport"/>
    <property type="evidence" value="ECO:0007669"/>
    <property type="project" value="UniProtKB-KW"/>
</dbReference>
<evidence type="ECO:0000256" key="4">
    <source>
        <dbReference type="ARBA" id="ARBA00022927"/>
    </source>
</evidence>
<evidence type="ECO:0000313" key="11">
    <source>
        <dbReference type="EMBL" id="JAI56140.1"/>
    </source>
</evidence>
<proteinExistence type="evidence at transcript level"/>
<keyword evidence="6" id="KW-0906">Nuclear pore complex</keyword>
<accession>A0A0P4VVR3</accession>
<feature type="compositionally biased region" description="Acidic residues" evidence="8">
    <location>
        <begin position="17"/>
        <end position="26"/>
    </location>
</feature>
<dbReference type="SUPFAM" id="SSF50729">
    <property type="entry name" value="PH domain-like"/>
    <property type="match status" value="1"/>
</dbReference>
<evidence type="ECO:0000259" key="10">
    <source>
        <dbReference type="Pfam" id="PF08911"/>
    </source>
</evidence>
<keyword evidence="3" id="KW-0509">mRNA transport</keyword>
<dbReference type="Pfam" id="PF00638">
    <property type="entry name" value="Ran_BP1"/>
    <property type="match status" value="1"/>
</dbReference>
<dbReference type="Gene3D" id="2.30.29.30">
    <property type="entry name" value="Pleckstrin-homology domain (PH domain)/Phosphotyrosine-binding domain (PTB)"/>
    <property type="match status" value="1"/>
</dbReference>
<feature type="compositionally biased region" description="Basic and acidic residues" evidence="8">
    <location>
        <begin position="105"/>
        <end position="117"/>
    </location>
</feature>
<dbReference type="Pfam" id="PF08911">
    <property type="entry name" value="NUP50"/>
    <property type="match status" value="1"/>
</dbReference>
<dbReference type="EMBL" id="GDKW01000455">
    <property type="protein sequence ID" value="JAI56140.1"/>
    <property type="molecule type" value="mRNA"/>
</dbReference>
<dbReference type="InterPro" id="IPR000156">
    <property type="entry name" value="Ran_bind_dom"/>
</dbReference>
<dbReference type="AlphaFoldDB" id="A0A0P4VVR3"/>
<keyword evidence="4" id="KW-0653">Protein transport</keyword>
<dbReference type="InterPro" id="IPR015007">
    <property type="entry name" value="NUP2/50/61"/>
</dbReference>
<comment type="subcellular location">
    <subcellularLocation>
        <location evidence="1">Nucleus</location>
        <location evidence="1">Nuclear pore complex</location>
    </subcellularLocation>
</comment>
<evidence type="ECO:0000256" key="1">
    <source>
        <dbReference type="ARBA" id="ARBA00004567"/>
    </source>
</evidence>
<evidence type="ECO:0000256" key="8">
    <source>
        <dbReference type="SAM" id="MobiDB-lite"/>
    </source>
</evidence>
<evidence type="ECO:0000256" key="6">
    <source>
        <dbReference type="ARBA" id="ARBA00023132"/>
    </source>
</evidence>
<feature type="compositionally biased region" description="Polar residues" evidence="8">
    <location>
        <begin position="258"/>
        <end position="267"/>
    </location>
</feature>
<reference evidence="11" key="1">
    <citation type="journal article" date="2016" name="PLoS Negl. Trop. Dis.">
        <title>A Deep Insight into the Sialome of Rhodnius neglectus, a Vector of Chagas Disease.</title>
        <authorList>
            <person name="Santiago P.B."/>
            <person name="Assumpcao T.C."/>
            <person name="Araujo C.N."/>
            <person name="Bastos I.M."/>
            <person name="Neves D."/>
            <person name="Silva I.G."/>
            <person name="Charneau S."/>
            <person name="Queiroz R.M."/>
            <person name="Raiol T."/>
            <person name="Oliveira J.V."/>
            <person name="Sousa M.V."/>
            <person name="Calvo E."/>
            <person name="Ribeiro J.M."/>
            <person name="Santana J.M."/>
        </authorList>
    </citation>
    <scope>NUCLEOTIDE SEQUENCE</scope>
    <source>
        <tissue evidence="11">Salivary glands</tissue>
    </source>
</reference>
<name>A0A0P4VVR3_9HEMI</name>
<feature type="compositionally biased region" description="Low complexity" evidence="8">
    <location>
        <begin position="271"/>
        <end position="295"/>
    </location>
</feature>
<dbReference type="CDD" id="cd13170">
    <property type="entry name" value="RanBD_NUP50"/>
    <property type="match status" value="1"/>
</dbReference>
<feature type="domain" description="RanBD1" evidence="9">
    <location>
        <begin position="315"/>
        <end position="425"/>
    </location>
</feature>
<keyword evidence="2" id="KW-0813">Transport</keyword>
<evidence type="ECO:0000259" key="9">
    <source>
        <dbReference type="Pfam" id="PF00638"/>
    </source>
</evidence>
<protein>
    <submittedName>
        <fullName evidence="11">Putative nucleoporin 50 kDa</fullName>
    </submittedName>
</protein>
<evidence type="ECO:0000256" key="3">
    <source>
        <dbReference type="ARBA" id="ARBA00022816"/>
    </source>
</evidence>
<feature type="domain" description="Nuclear pore complex NUP2/50/61" evidence="10">
    <location>
        <begin position="3"/>
        <end position="70"/>
    </location>
</feature>
<sequence length="426" mass="47136">MPKRAATSELNYFNWNQEEEEPEEECTAPKIASPEVLSNRVIRTAKRFTSSSSPATGKSAFSNFAGFGNTSNTKNNDVKTTFSFLSKANSSSFSNTNGISTQKTEQTEKEDAQESSKKNVNTDNDYLSKLKGLNETVLEWIKIHVGKNPTCILTPIFNDYEKYLKEIQNEKQTKKVEEKTEQPVSSTTSLQTSSSKPYFTNSLFTTSNNESKDSTIKPKLVTLTKESSNTSLIPGLNPISNSLNSKGENKTSIIFTTAPVGSSSSGDTKMPSLFGSSPFSSGNLAPSTSVTTSNSEDNENEEDEPPKNVFERVKENDAVFSQRIKLFLKKEDTFVDNGVGTLYIRPVDEEGTKYQAIVRADTNLGNILLNIILKDSIPSKRVGKNNVMIVCVLEVSKKMKPVPVLLRVKTETEADNLLEQINKYKK</sequence>
<feature type="region of interest" description="Disordered" evidence="8">
    <location>
        <begin position="1"/>
        <end position="32"/>
    </location>
</feature>
<feature type="region of interest" description="Disordered" evidence="8">
    <location>
        <begin position="171"/>
        <end position="193"/>
    </location>
</feature>
<feature type="region of interest" description="Disordered" evidence="8">
    <location>
        <begin position="89"/>
        <end position="124"/>
    </location>
</feature>
<evidence type="ECO:0000256" key="5">
    <source>
        <dbReference type="ARBA" id="ARBA00023010"/>
    </source>
</evidence>
<dbReference type="InterPro" id="IPR011993">
    <property type="entry name" value="PH-like_dom_sf"/>
</dbReference>
<dbReference type="GO" id="GO:0051028">
    <property type="term" value="P:mRNA transport"/>
    <property type="evidence" value="ECO:0007669"/>
    <property type="project" value="UniProtKB-KW"/>
</dbReference>
<evidence type="ECO:0000256" key="2">
    <source>
        <dbReference type="ARBA" id="ARBA00022448"/>
    </source>
</evidence>
<dbReference type="GO" id="GO:0005643">
    <property type="term" value="C:nuclear pore"/>
    <property type="evidence" value="ECO:0007669"/>
    <property type="project" value="UniProtKB-SubCell"/>
</dbReference>
<evidence type="ECO:0000256" key="7">
    <source>
        <dbReference type="ARBA" id="ARBA00023242"/>
    </source>
</evidence>
<organism evidence="11">
    <name type="scientific">Rhodnius neglectus</name>
    <dbReference type="NCBI Taxonomy" id="72488"/>
    <lineage>
        <taxon>Eukaryota</taxon>
        <taxon>Metazoa</taxon>
        <taxon>Ecdysozoa</taxon>
        <taxon>Arthropoda</taxon>
        <taxon>Hexapoda</taxon>
        <taxon>Insecta</taxon>
        <taxon>Pterygota</taxon>
        <taxon>Neoptera</taxon>
        <taxon>Paraneoptera</taxon>
        <taxon>Hemiptera</taxon>
        <taxon>Heteroptera</taxon>
        <taxon>Panheteroptera</taxon>
        <taxon>Cimicomorpha</taxon>
        <taxon>Reduviidae</taxon>
        <taxon>Triatominae</taxon>
        <taxon>Rhodnius</taxon>
    </lineage>
</organism>